<reference evidence="1" key="1">
    <citation type="submission" date="2022-04" db="EMBL/GenBank/DDBJ databases">
        <title>Desulfatitalea alkaliphila sp. nov., a novel anaerobic sulfate-reducing bacterium isolated from terrestrial mud volcano, Taman Peninsula, Russia.</title>
        <authorList>
            <person name="Khomyakova M.A."/>
            <person name="Merkel A.Y."/>
            <person name="Slobodkin A.I."/>
        </authorList>
    </citation>
    <scope>NUCLEOTIDE SEQUENCE</scope>
    <source>
        <strain evidence="1">M08but</strain>
    </source>
</reference>
<sequence>MRRKDKEIADRAQIDAVIRRARICRLGMAWDNRPYIVPLCFGYDGSALYFHSAREGRKIDMLRKNGAVCFEIDIEARVRAADEACKWGMGYRSVMGTGRATLLYDPAAKRTALDLIMAQYGSDAPVYAEAALNRTLIIKVQIEAISGKTSGP</sequence>
<dbReference type="SUPFAM" id="SSF50475">
    <property type="entry name" value="FMN-binding split barrel"/>
    <property type="match status" value="1"/>
</dbReference>
<evidence type="ECO:0000313" key="1">
    <source>
        <dbReference type="EMBL" id="MCJ8499558.1"/>
    </source>
</evidence>
<dbReference type="Proteomes" id="UP001165427">
    <property type="component" value="Unassembled WGS sequence"/>
</dbReference>
<dbReference type="InterPro" id="IPR024747">
    <property type="entry name" value="Pyridox_Oxase-rel"/>
</dbReference>
<dbReference type="Pfam" id="PF12900">
    <property type="entry name" value="Pyridox_ox_2"/>
    <property type="match status" value="1"/>
</dbReference>
<evidence type="ECO:0000313" key="2">
    <source>
        <dbReference type="Proteomes" id="UP001165427"/>
    </source>
</evidence>
<dbReference type="RefSeq" id="WP_246902926.1">
    <property type="nucleotide sequence ID" value="NZ_JALJRB010000002.1"/>
</dbReference>
<dbReference type="AlphaFoldDB" id="A0AA41UNJ0"/>
<dbReference type="InterPro" id="IPR012349">
    <property type="entry name" value="Split_barrel_FMN-bd"/>
</dbReference>
<dbReference type="EMBL" id="JALJRB010000002">
    <property type="protein sequence ID" value="MCJ8499558.1"/>
    <property type="molecule type" value="Genomic_DNA"/>
</dbReference>
<name>A0AA41UNJ0_9BACT</name>
<dbReference type="PANTHER" id="PTHR34071:SF2">
    <property type="entry name" value="FLAVIN-NUCLEOTIDE-BINDING PROTEIN"/>
    <property type="match status" value="1"/>
</dbReference>
<protein>
    <submittedName>
        <fullName evidence="1">Pyridoxamine 5'-phosphate oxidase family protein</fullName>
    </submittedName>
</protein>
<dbReference type="Gene3D" id="2.30.110.10">
    <property type="entry name" value="Electron Transport, Fmn-binding Protein, Chain A"/>
    <property type="match status" value="1"/>
</dbReference>
<gene>
    <name evidence="1" type="ORF">MRX98_03150</name>
</gene>
<accession>A0AA41UNJ0</accession>
<comment type="caution">
    <text evidence="1">The sequence shown here is derived from an EMBL/GenBank/DDBJ whole genome shotgun (WGS) entry which is preliminary data.</text>
</comment>
<dbReference type="PANTHER" id="PTHR34071">
    <property type="entry name" value="5-NITROIMIDAZOLE ANTIBIOTICS RESISTANCE PROTEIN, NIMA-FAMILY-RELATED PROTEIN-RELATED"/>
    <property type="match status" value="1"/>
</dbReference>
<keyword evidence="2" id="KW-1185">Reference proteome</keyword>
<organism evidence="1 2">
    <name type="scientific">Desulfatitalea alkaliphila</name>
    <dbReference type="NCBI Taxonomy" id="2929485"/>
    <lineage>
        <taxon>Bacteria</taxon>
        <taxon>Pseudomonadati</taxon>
        <taxon>Thermodesulfobacteriota</taxon>
        <taxon>Desulfobacteria</taxon>
        <taxon>Desulfobacterales</taxon>
        <taxon>Desulfosarcinaceae</taxon>
        <taxon>Desulfatitalea</taxon>
    </lineage>
</organism>
<proteinExistence type="predicted"/>